<dbReference type="GO" id="GO:0015280">
    <property type="term" value="F:ligand-gated sodium channel activity"/>
    <property type="evidence" value="ECO:0007669"/>
    <property type="project" value="TreeGrafter"/>
</dbReference>
<dbReference type="PANTHER" id="PTHR11690">
    <property type="entry name" value="AMILORIDE-SENSITIVE SODIUM CHANNEL-RELATED"/>
    <property type="match status" value="1"/>
</dbReference>
<dbReference type="Pfam" id="PF00858">
    <property type="entry name" value="ASC"/>
    <property type="match status" value="1"/>
</dbReference>
<evidence type="ECO:0000256" key="13">
    <source>
        <dbReference type="SAM" id="Phobius"/>
    </source>
</evidence>
<evidence type="ECO:0000256" key="2">
    <source>
        <dbReference type="ARBA" id="ARBA00007193"/>
    </source>
</evidence>
<reference evidence="14" key="1">
    <citation type="submission" date="2015-11" db="EMBL/GenBank/DDBJ databases">
        <title>De novo transcriptome assembly of four potential Pierce s Disease insect vectors from Arizona vineyards.</title>
        <authorList>
            <person name="Tassone E.E."/>
        </authorList>
    </citation>
    <scope>NUCLEOTIDE SEQUENCE</scope>
</reference>
<keyword evidence="9 13" id="KW-0472">Membrane</keyword>
<comment type="subcellular location">
    <subcellularLocation>
        <location evidence="1">Membrane</location>
        <topology evidence="1">Multi-pass membrane protein</topology>
    </subcellularLocation>
</comment>
<keyword evidence="4 12" id="KW-0894">Sodium channel</keyword>
<evidence type="ECO:0000256" key="8">
    <source>
        <dbReference type="ARBA" id="ARBA00023065"/>
    </source>
</evidence>
<keyword evidence="3 12" id="KW-0813">Transport</keyword>
<proteinExistence type="inferred from homology"/>
<evidence type="ECO:0000256" key="9">
    <source>
        <dbReference type="ARBA" id="ARBA00023136"/>
    </source>
</evidence>
<feature type="transmembrane region" description="Helical" evidence="13">
    <location>
        <begin position="84"/>
        <end position="102"/>
    </location>
</feature>
<dbReference type="GO" id="GO:0005886">
    <property type="term" value="C:plasma membrane"/>
    <property type="evidence" value="ECO:0007669"/>
    <property type="project" value="TreeGrafter"/>
</dbReference>
<dbReference type="InterPro" id="IPR001873">
    <property type="entry name" value="ENaC"/>
</dbReference>
<evidence type="ECO:0000256" key="4">
    <source>
        <dbReference type="ARBA" id="ARBA00022461"/>
    </source>
</evidence>
<evidence type="ECO:0000313" key="14">
    <source>
        <dbReference type="EMBL" id="JAS65183.1"/>
    </source>
</evidence>
<evidence type="ECO:0000256" key="11">
    <source>
        <dbReference type="ARBA" id="ARBA00023303"/>
    </source>
</evidence>
<keyword evidence="8 12" id="KW-0406">Ion transport</keyword>
<evidence type="ECO:0000256" key="12">
    <source>
        <dbReference type="RuleBase" id="RU000679"/>
    </source>
</evidence>
<evidence type="ECO:0000256" key="5">
    <source>
        <dbReference type="ARBA" id="ARBA00022692"/>
    </source>
</evidence>
<evidence type="ECO:0000256" key="1">
    <source>
        <dbReference type="ARBA" id="ARBA00004141"/>
    </source>
</evidence>
<dbReference type="PANTHER" id="PTHR11690:SF288">
    <property type="entry name" value="AMILORIDE-SENSITIVE NA+ CHANNEL-RELATED"/>
    <property type="match status" value="1"/>
</dbReference>
<gene>
    <name evidence="14" type="ORF">g.25920</name>
</gene>
<dbReference type="AlphaFoldDB" id="A0A1B6GS43"/>
<accession>A0A1B6GS43</accession>
<evidence type="ECO:0000256" key="10">
    <source>
        <dbReference type="ARBA" id="ARBA00023201"/>
    </source>
</evidence>
<dbReference type="EMBL" id="GECZ01004586">
    <property type="protein sequence ID" value="JAS65183.1"/>
    <property type="molecule type" value="Transcribed_RNA"/>
</dbReference>
<evidence type="ECO:0000256" key="6">
    <source>
        <dbReference type="ARBA" id="ARBA00022989"/>
    </source>
</evidence>
<feature type="non-terminal residue" evidence="14">
    <location>
        <position position="1"/>
    </location>
</feature>
<feature type="non-terminal residue" evidence="14">
    <location>
        <position position="241"/>
    </location>
</feature>
<sequence>ASQVEGYALYVFTTFALPNMKGDNSLQLEAPDSLLNDTQHRARDVPLPWWEHVPGGTKIKDYFASTSLHGLKYFSEPSRLVERFYWIIAMVVVYVGLISSLYDQSKLFLNSPVLMSLDSSTTPVWEIPFPAVTICSENQVRPSFFNYSDYKTRTNMTKVELEVFEYLTMVCEYNSETGLNVFTTDALDRIHYDIWERCNETLALVWLNNEVKDICSMIQPALTPSGACYTFNSLPGNRLYR</sequence>
<evidence type="ECO:0000256" key="7">
    <source>
        <dbReference type="ARBA" id="ARBA00023053"/>
    </source>
</evidence>
<keyword evidence="11 12" id="KW-0407">Ion channel</keyword>
<keyword evidence="6 13" id="KW-1133">Transmembrane helix</keyword>
<organism evidence="14">
    <name type="scientific">Cuerna arida</name>
    <dbReference type="NCBI Taxonomy" id="1464854"/>
    <lineage>
        <taxon>Eukaryota</taxon>
        <taxon>Metazoa</taxon>
        <taxon>Ecdysozoa</taxon>
        <taxon>Arthropoda</taxon>
        <taxon>Hexapoda</taxon>
        <taxon>Insecta</taxon>
        <taxon>Pterygota</taxon>
        <taxon>Neoptera</taxon>
        <taxon>Paraneoptera</taxon>
        <taxon>Hemiptera</taxon>
        <taxon>Auchenorrhyncha</taxon>
        <taxon>Membracoidea</taxon>
        <taxon>Cicadellidae</taxon>
        <taxon>Cicadellinae</taxon>
        <taxon>Proconiini</taxon>
        <taxon>Cuerna</taxon>
    </lineage>
</organism>
<keyword evidence="10 12" id="KW-0739">Sodium transport</keyword>
<keyword evidence="7" id="KW-0915">Sodium</keyword>
<evidence type="ECO:0000256" key="3">
    <source>
        <dbReference type="ARBA" id="ARBA00022448"/>
    </source>
</evidence>
<protein>
    <submittedName>
        <fullName evidence="14">Uncharacterized protein</fullName>
    </submittedName>
</protein>
<comment type="similarity">
    <text evidence="2 12">Belongs to the amiloride-sensitive sodium channel (TC 1.A.6) family.</text>
</comment>
<name>A0A1B6GS43_9HEMI</name>
<keyword evidence="5 12" id="KW-0812">Transmembrane</keyword>